<organism evidence="1 2">
    <name type="scientific">Auriscalpium vulgare</name>
    <dbReference type="NCBI Taxonomy" id="40419"/>
    <lineage>
        <taxon>Eukaryota</taxon>
        <taxon>Fungi</taxon>
        <taxon>Dikarya</taxon>
        <taxon>Basidiomycota</taxon>
        <taxon>Agaricomycotina</taxon>
        <taxon>Agaricomycetes</taxon>
        <taxon>Russulales</taxon>
        <taxon>Auriscalpiaceae</taxon>
        <taxon>Auriscalpium</taxon>
    </lineage>
</organism>
<evidence type="ECO:0000313" key="2">
    <source>
        <dbReference type="Proteomes" id="UP000814033"/>
    </source>
</evidence>
<accession>A0ACB8R5L0</accession>
<name>A0ACB8R5L0_9AGAM</name>
<gene>
    <name evidence="1" type="ORF">FA95DRAFT_1577762</name>
</gene>
<reference evidence="1" key="1">
    <citation type="submission" date="2021-02" db="EMBL/GenBank/DDBJ databases">
        <authorList>
            <consortium name="DOE Joint Genome Institute"/>
            <person name="Ahrendt S."/>
            <person name="Looney B.P."/>
            <person name="Miyauchi S."/>
            <person name="Morin E."/>
            <person name="Drula E."/>
            <person name="Courty P.E."/>
            <person name="Chicoki N."/>
            <person name="Fauchery L."/>
            <person name="Kohler A."/>
            <person name="Kuo A."/>
            <person name="Labutti K."/>
            <person name="Pangilinan J."/>
            <person name="Lipzen A."/>
            <person name="Riley R."/>
            <person name="Andreopoulos W."/>
            <person name="He G."/>
            <person name="Johnson J."/>
            <person name="Barry K.W."/>
            <person name="Grigoriev I.V."/>
            <person name="Nagy L."/>
            <person name="Hibbett D."/>
            <person name="Henrissat B."/>
            <person name="Matheny P.B."/>
            <person name="Labbe J."/>
            <person name="Martin F."/>
        </authorList>
    </citation>
    <scope>NUCLEOTIDE SEQUENCE</scope>
    <source>
        <strain evidence="1">FP105234-sp</strain>
    </source>
</reference>
<reference evidence="1" key="2">
    <citation type="journal article" date="2022" name="New Phytol.">
        <title>Evolutionary transition to the ectomycorrhizal habit in the genomes of a hyperdiverse lineage of mushroom-forming fungi.</title>
        <authorList>
            <person name="Looney B."/>
            <person name="Miyauchi S."/>
            <person name="Morin E."/>
            <person name="Drula E."/>
            <person name="Courty P.E."/>
            <person name="Kohler A."/>
            <person name="Kuo A."/>
            <person name="LaButti K."/>
            <person name="Pangilinan J."/>
            <person name="Lipzen A."/>
            <person name="Riley R."/>
            <person name="Andreopoulos W."/>
            <person name="He G."/>
            <person name="Johnson J."/>
            <person name="Nolan M."/>
            <person name="Tritt A."/>
            <person name="Barry K.W."/>
            <person name="Grigoriev I.V."/>
            <person name="Nagy L.G."/>
            <person name="Hibbett D."/>
            <person name="Henrissat B."/>
            <person name="Matheny P.B."/>
            <person name="Labbe J."/>
            <person name="Martin F.M."/>
        </authorList>
    </citation>
    <scope>NUCLEOTIDE SEQUENCE</scope>
    <source>
        <strain evidence="1">FP105234-sp</strain>
    </source>
</reference>
<protein>
    <submittedName>
        <fullName evidence="1">Uncharacterized protein</fullName>
    </submittedName>
</protein>
<keyword evidence="2" id="KW-1185">Reference proteome</keyword>
<sequence length="364" mass="40698">MQRQKASLRAGAFARTRIIEEEQGCPMRCKGSASGTADPLHLQDTSLVVLNVERGDITPDAMEKAVKDATELSCEYLRRRIQSHRQSVKMLFIQMKRLRKSVREAKRQHHTENRAGICSVQAKDFPRLCMSYAARGVVRSTTEVATPQPEGEQRLNGEQPIAAVSKLRRHSLGQSSLYDREYRSKVYPCRMLCDYRREKPFTASCGVEKPHMMVAIFTDDGIPSAMHHCARTNSSCPVCRGNASTLKESREVHLNHEPDASDEAYNAELEDLSSSLPVLRTVLASVLRDKAELEDLQAGTKQDRDHQKALLALLQAEAEVAEKIVAALKEQVKALRDRHFIAVVTKDKLLSGDGFIGLANQPRP</sequence>
<evidence type="ECO:0000313" key="1">
    <source>
        <dbReference type="EMBL" id="KAI0039182.1"/>
    </source>
</evidence>
<dbReference type="Proteomes" id="UP000814033">
    <property type="component" value="Unassembled WGS sequence"/>
</dbReference>
<proteinExistence type="predicted"/>
<dbReference type="EMBL" id="MU276343">
    <property type="protein sequence ID" value="KAI0039182.1"/>
    <property type="molecule type" value="Genomic_DNA"/>
</dbReference>
<comment type="caution">
    <text evidence="1">The sequence shown here is derived from an EMBL/GenBank/DDBJ whole genome shotgun (WGS) entry which is preliminary data.</text>
</comment>